<organism evidence="1 2">
    <name type="scientific">Serratia fonticola</name>
    <dbReference type="NCBI Taxonomy" id="47917"/>
    <lineage>
        <taxon>Bacteria</taxon>
        <taxon>Pseudomonadati</taxon>
        <taxon>Pseudomonadota</taxon>
        <taxon>Gammaproteobacteria</taxon>
        <taxon>Enterobacterales</taxon>
        <taxon>Yersiniaceae</taxon>
        <taxon>Serratia</taxon>
    </lineage>
</organism>
<reference evidence="1" key="1">
    <citation type="submission" date="2023-08" db="EMBL/GenBank/DDBJ databases">
        <title>The Comparative Genomic Analysis of Yersiniaceae from Polar Regions.</title>
        <authorList>
            <person name="Goncharov A."/>
            <person name="Aslanov B."/>
            <person name="Kolodzhieva V."/>
            <person name="Azarov D."/>
            <person name="Mochov A."/>
            <person name="Lebedeva E."/>
        </authorList>
    </citation>
    <scope>NUCLEOTIDE SEQUENCE</scope>
    <source>
        <strain evidence="1">Vf</strain>
    </source>
</reference>
<accession>A0AAJ1YL78</accession>
<sequence length="100" mass="11038">MSSKIIVMALQVDTSALVAQTRVIAGIIKRFAPSLEELPDEITKNLVNKFLVALKGVVISYNVTTIGTDGSRKTVRVLRYRSGIEDFTTAFWASEINVIH</sequence>
<proteinExistence type="predicted"/>
<protein>
    <submittedName>
        <fullName evidence="1">Uncharacterized protein</fullName>
    </submittedName>
</protein>
<dbReference type="Proteomes" id="UP001224622">
    <property type="component" value="Unassembled WGS sequence"/>
</dbReference>
<dbReference type="EMBL" id="JAVIGA010000041">
    <property type="protein sequence ID" value="MDQ9129724.1"/>
    <property type="molecule type" value="Genomic_DNA"/>
</dbReference>
<dbReference type="RefSeq" id="WP_309048474.1">
    <property type="nucleotide sequence ID" value="NZ_JAVIGA010000041.1"/>
</dbReference>
<dbReference type="AlphaFoldDB" id="A0AAJ1YL78"/>
<evidence type="ECO:0000313" key="2">
    <source>
        <dbReference type="Proteomes" id="UP001224622"/>
    </source>
</evidence>
<comment type="caution">
    <text evidence="1">The sequence shown here is derived from an EMBL/GenBank/DDBJ whole genome shotgun (WGS) entry which is preliminary data.</text>
</comment>
<name>A0AAJ1YL78_SERFO</name>
<evidence type="ECO:0000313" key="1">
    <source>
        <dbReference type="EMBL" id="MDQ9129724.1"/>
    </source>
</evidence>
<gene>
    <name evidence="1" type="ORF">RDT67_25230</name>
</gene>